<accession>A0AA40CDB9</accession>
<dbReference type="PANTHER" id="PTHR24148">
    <property type="entry name" value="ANKYRIN REPEAT DOMAIN-CONTAINING PROTEIN 39 HOMOLOG-RELATED"/>
    <property type="match status" value="1"/>
</dbReference>
<gene>
    <name evidence="2" type="ORF">B0T14DRAFT_85360</name>
</gene>
<proteinExistence type="predicted"/>
<reference evidence="2" key="1">
    <citation type="submission" date="2023-06" db="EMBL/GenBank/DDBJ databases">
        <title>Genome-scale phylogeny and comparative genomics of the fungal order Sordariales.</title>
        <authorList>
            <consortium name="Lawrence Berkeley National Laboratory"/>
            <person name="Hensen N."/>
            <person name="Bonometti L."/>
            <person name="Westerberg I."/>
            <person name="Brannstrom I.O."/>
            <person name="Guillou S."/>
            <person name="Cros-Aarteil S."/>
            <person name="Calhoun S."/>
            <person name="Haridas S."/>
            <person name="Kuo A."/>
            <person name="Mondo S."/>
            <person name="Pangilinan J."/>
            <person name="Riley R."/>
            <person name="Labutti K."/>
            <person name="Andreopoulos B."/>
            <person name="Lipzen A."/>
            <person name="Chen C."/>
            <person name="Yanf M."/>
            <person name="Daum C."/>
            <person name="Ng V."/>
            <person name="Clum A."/>
            <person name="Steindorff A."/>
            <person name="Ohm R."/>
            <person name="Martin F."/>
            <person name="Silar P."/>
            <person name="Natvig D."/>
            <person name="Lalanne C."/>
            <person name="Gautier V."/>
            <person name="Ament-Velasquez S.L."/>
            <person name="Kruys A."/>
            <person name="Hutchinson M.I."/>
            <person name="Powell A.J."/>
            <person name="Barry K."/>
            <person name="Miller A.N."/>
            <person name="Grigoriev I.V."/>
            <person name="Debuchy R."/>
            <person name="Gladieux P."/>
            <person name="Thoren M.H."/>
            <person name="Johannesson H."/>
        </authorList>
    </citation>
    <scope>NUCLEOTIDE SEQUENCE</scope>
    <source>
        <strain evidence="2">CBS 606.72</strain>
    </source>
</reference>
<organism evidence="2 3">
    <name type="scientific">Immersiella caudata</name>
    <dbReference type="NCBI Taxonomy" id="314043"/>
    <lineage>
        <taxon>Eukaryota</taxon>
        <taxon>Fungi</taxon>
        <taxon>Dikarya</taxon>
        <taxon>Ascomycota</taxon>
        <taxon>Pezizomycotina</taxon>
        <taxon>Sordariomycetes</taxon>
        <taxon>Sordariomycetidae</taxon>
        <taxon>Sordariales</taxon>
        <taxon>Lasiosphaeriaceae</taxon>
        <taxon>Immersiella</taxon>
    </lineage>
</organism>
<name>A0AA40CDB9_9PEZI</name>
<feature type="domain" description="Heterokaryon incompatibility" evidence="1">
    <location>
        <begin position="52"/>
        <end position="218"/>
    </location>
</feature>
<evidence type="ECO:0000259" key="1">
    <source>
        <dbReference type="Pfam" id="PF06985"/>
    </source>
</evidence>
<dbReference type="Proteomes" id="UP001175000">
    <property type="component" value="Unassembled WGS sequence"/>
</dbReference>
<evidence type="ECO:0000313" key="3">
    <source>
        <dbReference type="Proteomes" id="UP001175000"/>
    </source>
</evidence>
<comment type="caution">
    <text evidence="2">The sequence shown here is derived from an EMBL/GenBank/DDBJ whole genome shotgun (WGS) entry which is preliminary data.</text>
</comment>
<dbReference type="EMBL" id="JAULSU010000001">
    <property type="protein sequence ID" value="KAK0634025.1"/>
    <property type="molecule type" value="Genomic_DNA"/>
</dbReference>
<dbReference type="InterPro" id="IPR052895">
    <property type="entry name" value="HetReg/Transcr_Mod"/>
</dbReference>
<dbReference type="AlphaFoldDB" id="A0AA40CDB9"/>
<keyword evidence="3" id="KW-1185">Reference proteome</keyword>
<protein>
    <submittedName>
        <fullName evidence="2">Heterokaryon incompatibility protein-domain-containing protein</fullName>
    </submittedName>
</protein>
<evidence type="ECO:0000313" key="2">
    <source>
        <dbReference type="EMBL" id="KAK0634025.1"/>
    </source>
</evidence>
<dbReference type="Pfam" id="PF06985">
    <property type="entry name" value="HET"/>
    <property type="match status" value="1"/>
</dbReference>
<sequence length="315" mass="35920">MQSDPSNLYQPLDPPPEPIYPIRLLRIQRGWGHEDIICSFFESYPDQRAPAYKALSYRWSEFGEGMTYRDPQLLIEGHDSSAFEVGENLYAAIRQIRRKDQEVLLWADAICIDQKNKDEKGHQVQQMGMVYEAAEEVFIWLGSSTPDIERLFAFSTWIDQEATGAQAGITNLKEVDWRSLCAQFLNKSRSEFEVDAIARGLKDILARDWWKRPWILQEVAMARTAKIMCGSATCPARIFALLPSLMAIEVSAHTEAVLDIMPRLRKGTWWATRRDLHFLLCKLRRAKPAGQGTRYTPCSACQKMLATRGGSTLAT</sequence>
<dbReference type="InterPro" id="IPR010730">
    <property type="entry name" value="HET"/>
</dbReference>
<dbReference type="PANTHER" id="PTHR24148:SF78">
    <property type="entry name" value="HETEROKARYON INCOMPATIBILITY DOMAIN-CONTAINING PROTEIN"/>
    <property type="match status" value="1"/>
</dbReference>